<feature type="region of interest" description="Disordered" evidence="1">
    <location>
        <begin position="1"/>
        <end position="46"/>
    </location>
</feature>
<proteinExistence type="predicted"/>
<dbReference type="STRING" id="5762.D2VTW2"/>
<organism evidence="4">
    <name type="scientific">Naegleria gruberi</name>
    <name type="common">Amoeba</name>
    <dbReference type="NCBI Taxonomy" id="5762"/>
    <lineage>
        <taxon>Eukaryota</taxon>
        <taxon>Discoba</taxon>
        <taxon>Heterolobosea</taxon>
        <taxon>Tetramitia</taxon>
        <taxon>Eutetramitia</taxon>
        <taxon>Vahlkampfiidae</taxon>
        <taxon>Naegleria</taxon>
    </lineage>
</organism>
<dbReference type="EMBL" id="GG738897">
    <property type="protein sequence ID" value="EFC39792.1"/>
    <property type="molecule type" value="Genomic_DNA"/>
</dbReference>
<protein>
    <submittedName>
        <fullName evidence="3">Predicted protein</fullName>
    </submittedName>
</protein>
<dbReference type="AlphaFoldDB" id="D2VTW2"/>
<dbReference type="SUPFAM" id="SSF53756">
    <property type="entry name" value="UDP-Glycosyltransferase/glycogen phosphorylase"/>
    <property type="match status" value="1"/>
</dbReference>
<evidence type="ECO:0000313" key="3">
    <source>
        <dbReference type="EMBL" id="EFC39792.1"/>
    </source>
</evidence>
<evidence type="ECO:0000256" key="2">
    <source>
        <dbReference type="SAM" id="Phobius"/>
    </source>
</evidence>
<name>D2VTW2_NAEGR</name>
<dbReference type="Proteomes" id="UP000006671">
    <property type="component" value="Unassembled WGS sequence"/>
</dbReference>
<dbReference type="OMA" id="ERKGPEY"/>
<evidence type="ECO:0000256" key="1">
    <source>
        <dbReference type="SAM" id="MobiDB-lite"/>
    </source>
</evidence>
<dbReference type="PANTHER" id="PTHR46656">
    <property type="entry name" value="PUTATIVE-RELATED"/>
    <property type="match status" value="1"/>
</dbReference>
<keyword evidence="2" id="KW-1133">Transmembrane helix</keyword>
<dbReference type="RefSeq" id="XP_002672536.1">
    <property type="nucleotide sequence ID" value="XM_002672490.1"/>
</dbReference>
<keyword evidence="2" id="KW-0472">Membrane</keyword>
<dbReference type="OrthoDB" id="2193793at2759"/>
<keyword evidence="4" id="KW-1185">Reference proteome</keyword>
<feature type="transmembrane region" description="Helical" evidence="2">
    <location>
        <begin position="88"/>
        <end position="107"/>
    </location>
</feature>
<sequence length="906" mass="104192">MSNPNLTHTNSSSSLREQQGGSMAYDEDAISTTGPPPSVSFSSSSSVSQIPIRKSKVSICSCLNRKKNSSASTREGFVRKGSCCGRRLLMILAVSGFLLFFMMLILLSKLKHSTVIENKALITTLNHQSGLSRSLVNTPKSGLHECQTPLGTPLKNTKISILVTTSLRESDFNYIRNQAFDKSVSIEWIVFKTKGQAVIPTHLRSVQKQVVEVENLKHELELLTTGLKKSSGDYIFFLPHSVTILQPELTSYEIFDIKLKLLKCNTDAAVMGSLSVYPIDIYTQLPTYNTDVKRESDVSFNIYSMSYRLSKRDDNIPAPFHHKRGRNYFALPKTSKTYQYSFCTGLAGSFIKKSEFKEIRLDDFGGRDLNELQLCLELFKKEKKVIFNHDATYNDFSVIVPYSVPKVEAKEETSQDSFAFFNSLKNKNKKQPEKTEAVNKFEKPPKTASKFIPFNSYSKGQRKGFLKKYKDTMKEVMNINSQSRPNNQTNLSVVWDFGAGSCSGWFIETMEFVTDLDIESRVPNLRIITGREDMCLGLESFKFEAMDRLISKTYVSPMIDIFISHKPPERYPKQHPYKGLVHLEGIPRYKIGRSMAETEILSEVWIHNLKYVDELWLPSSFLVDPLINTYGVDPDKIFVVPEPVDIEFYSPNYSKYLSVSQVKKIVKQLDYRPNHYHFFSVFKYEERKGPEYLLNAYFSEFAKVKDVTLHIQTYIFMHPNGRDEEVVEMEIDKVRQAFLMKHPELTKDDLPFVNIMSHVIPTTVMPQLYHLMDCFVLATRGEGYGLPFAEAMSMGLPTIGTRYGGQLEFMNDNNSYLIDIEKRKPDQEFVIPKVRHLRHLLRQVYANRKESKKMGRNARIWVENNISHNAVNQQLVEHLKRIDKKLKNQSEKKQKHKRHALPKEQH</sequence>
<dbReference type="InParanoid" id="D2VTW2"/>
<dbReference type="GeneID" id="8858562"/>
<dbReference type="VEuPathDB" id="AmoebaDB:NAEGRDRAFT_52212"/>
<dbReference type="PANTHER" id="PTHR46656:SF3">
    <property type="entry name" value="PUTATIVE-RELATED"/>
    <property type="match status" value="1"/>
</dbReference>
<dbReference type="eggNOG" id="ENOG502QQT3">
    <property type="taxonomic scope" value="Eukaryota"/>
</dbReference>
<reference evidence="3 4" key="1">
    <citation type="journal article" date="2010" name="Cell">
        <title>The genome of Naegleria gruberi illuminates early eukaryotic versatility.</title>
        <authorList>
            <person name="Fritz-Laylin L.K."/>
            <person name="Prochnik S.E."/>
            <person name="Ginger M.L."/>
            <person name="Dacks J.B."/>
            <person name="Carpenter M.L."/>
            <person name="Field M.C."/>
            <person name="Kuo A."/>
            <person name="Paredez A."/>
            <person name="Chapman J."/>
            <person name="Pham J."/>
            <person name="Shu S."/>
            <person name="Neupane R."/>
            <person name="Cipriano M."/>
            <person name="Mancuso J."/>
            <person name="Tu H."/>
            <person name="Salamov A."/>
            <person name="Lindquist E."/>
            <person name="Shapiro H."/>
            <person name="Lucas S."/>
            <person name="Grigoriev I.V."/>
            <person name="Cande W.Z."/>
            <person name="Fulton C."/>
            <person name="Rokhsar D.S."/>
            <person name="Dawson S.C."/>
        </authorList>
    </citation>
    <scope>NUCLEOTIDE SEQUENCE [LARGE SCALE GENOMIC DNA]</scope>
    <source>
        <strain evidence="3 4">NEG-M</strain>
    </source>
</reference>
<dbReference type="Gene3D" id="3.40.50.2000">
    <property type="entry name" value="Glycogen Phosphorylase B"/>
    <property type="match status" value="1"/>
</dbReference>
<feature type="region of interest" description="Disordered" evidence="1">
    <location>
        <begin position="886"/>
        <end position="906"/>
    </location>
</feature>
<evidence type="ECO:0000313" key="4">
    <source>
        <dbReference type="Proteomes" id="UP000006671"/>
    </source>
</evidence>
<dbReference type="Pfam" id="PF13692">
    <property type="entry name" value="Glyco_trans_1_4"/>
    <property type="match status" value="1"/>
</dbReference>
<accession>D2VTW2</accession>
<dbReference type="CDD" id="cd03801">
    <property type="entry name" value="GT4_PimA-like"/>
    <property type="match status" value="1"/>
</dbReference>
<keyword evidence="2" id="KW-0812">Transmembrane</keyword>
<feature type="compositionally biased region" description="Polar residues" evidence="1">
    <location>
        <begin position="1"/>
        <end position="21"/>
    </location>
</feature>
<dbReference type="KEGG" id="ngr:NAEGRDRAFT_52212"/>
<gene>
    <name evidence="3" type="ORF">NAEGRDRAFT_52212</name>
</gene>